<evidence type="ECO:0000256" key="1">
    <source>
        <dbReference type="SAM" id="MobiDB-lite"/>
    </source>
</evidence>
<dbReference type="AlphaFoldDB" id="A0ABD2P8C5"/>
<dbReference type="EMBL" id="JABFTP020000185">
    <property type="protein sequence ID" value="KAL3286973.1"/>
    <property type="molecule type" value="Genomic_DNA"/>
</dbReference>
<evidence type="ECO:0000313" key="4">
    <source>
        <dbReference type="Proteomes" id="UP001516400"/>
    </source>
</evidence>
<keyword evidence="4" id="KW-1185">Reference proteome</keyword>
<feature type="region of interest" description="Disordered" evidence="1">
    <location>
        <begin position="80"/>
        <end position="103"/>
    </location>
</feature>
<gene>
    <name evidence="3" type="ORF">HHI36_001459</name>
</gene>
<name>A0ABD2P8C5_9CUCU</name>
<protein>
    <submittedName>
        <fullName evidence="3">Uncharacterized protein</fullName>
    </submittedName>
</protein>
<feature type="transmembrane region" description="Helical" evidence="2">
    <location>
        <begin position="33"/>
        <end position="56"/>
    </location>
</feature>
<accession>A0ABD2P8C5</accession>
<keyword evidence="2" id="KW-0812">Transmembrane</keyword>
<reference evidence="3 4" key="1">
    <citation type="journal article" date="2021" name="BMC Biol.">
        <title>Horizontally acquired antibacterial genes associated with adaptive radiation of ladybird beetles.</title>
        <authorList>
            <person name="Li H.S."/>
            <person name="Tang X.F."/>
            <person name="Huang Y.H."/>
            <person name="Xu Z.Y."/>
            <person name="Chen M.L."/>
            <person name="Du X.Y."/>
            <person name="Qiu B.Y."/>
            <person name="Chen P.T."/>
            <person name="Zhang W."/>
            <person name="Slipinski A."/>
            <person name="Escalona H.E."/>
            <person name="Waterhouse R.M."/>
            <person name="Zwick A."/>
            <person name="Pang H."/>
        </authorList>
    </citation>
    <scope>NUCLEOTIDE SEQUENCE [LARGE SCALE GENOMIC DNA]</scope>
    <source>
        <strain evidence="3">SYSU2018</strain>
    </source>
</reference>
<comment type="caution">
    <text evidence="3">The sequence shown here is derived from an EMBL/GenBank/DDBJ whole genome shotgun (WGS) entry which is preliminary data.</text>
</comment>
<keyword evidence="2" id="KW-1133">Transmembrane helix</keyword>
<evidence type="ECO:0000256" key="2">
    <source>
        <dbReference type="SAM" id="Phobius"/>
    </source>
</evidence>
<organism evidence="3 4">
    <name type="scientific">Cryptolaemus montrouzieri</name>
    <dbReference type="NCBI Taxonomy" id="559131"/>
    <lineage>
        <taxon>Eukaryota</taxon>
        <taxon>Metazoa</taxon>
        <taxon>Ecdysozoa</taxon>
        <taxon>Arthropoda</taxon>
        <taxon>Hexapoda</taxon>
        <taxon>Insecta</taxon>
        <taxon>Pterygota</taxon>
        <taxon>Neoptera</taxon>
        <taxon>Endopterygota</taxon>
        <taxon>Coleoptera</taxon>
        <taxon>Polyphaga</taxon>
        <taxon>Cucujiformia</taxon>
        <taxon>Coccinelloidea</taxon>
        <taxon>Coccinellidae</taxon>
        <taxon>Scymninae</taxon>
        <taxon>Scymnini</taxon>
        <taxon>Cryptolaemus</taxon>
    </lineage>
</organism>
<dbReference type="Proteomes" id="UP001516400">
    <property type="component" value="Unassembled WGS sequence"/>
</dbReference>
<proteinExistence type="predicted"/>
<keyword evidence="2" id="KW-0472">Membrane</keyword>
<evidence type="ECO:0000313" key="3">
    <source>
        <dbReference type="EMBL" id="KAL3286973.1"/>
    </source>
</evidence>
<sequence>MTTTQGIPEEKLQVEEIPTLKDLYQWAPHPTTIALSTAIIMFILIMTLIAVLFFCYRRYLLPYYNFRKLSASNGEELRVPEQSPFRRNADKTEIGPTKIRTYK</sequence>